<feature type="compositionally biased region" description="Polar residues" evidence="11">
    <location>
        <begin position="2533"/>
        <end position="2542"/>
    </location>
</feature>
<dbReference type="InterPro" id="IPR036291">
    <property type="entry name" value="NAD(P)-bd_dom_sf"/>
</dbReference>
<keyword evidence="7" id="KW-0560">Oxidoreductase</keyword>
<dbReference type="EMBL" id="PXOA01000190">
    <property type="protein sequence ID" value="RFU78915.1"/>
    <property type="molecule type" value="Genomic_DNA"/>
</dbReference>
<protein>
    <submittedName>
        <fullName evidence="15">Hybrid pks-nrps</fullName>
    </submittedName>
</protein>
<evidence type="ECO:0000256" key="3">
    <source>
        <dbReference type="ARBA" id="ARBA00022598"/>
    </source>
</evidence>
<dbReference type="PROSITE" id="PS00606">
    <property type="entry name" value="KS3_1"/>
    <property type="match status" value="1"/>
</dbReference>
<feature type="domain" description="PKS/mFAS DH" evidence="14">
    <location>
        <begin position="943"/>
        <end position="1248"/>
    </location>
</feature>
<keyword evidence="4" id="KW-0489">Methyltransferase</keyword>
<dbReference type="InterPro" id="IPR023213">
    <property type="entry name" value="CAT-like_dom_sf"/>
</dbReference>
<name>A0A395NSI8_TRIAR</name>
<dbReference type="SUPFAM" id="SSF52777">
    <property type="entry name" value="CoA-dependent acyltransferases"/>
    <property type="match status" value="2"/>
</dbReference>
<dbReference type="InterPro" id="IPR013217">
    <property type="entry name" value="Methyltransf_12"/>
</dbReference>
<dbReference type="InterPro" id="IPR042099">
    <property type="entry name" value="ANL_N_sf"/>
</dbReference>
<dbReference type="InterPro" id="IPR020806">
    <property type="entry name" value="PKS_PP-bd"/>
</dbReference>
<dbReference type="CDD" id="cd05930">
    <property type="entry name" value="A_NRPS"/>
    <property type="match status" value="1"/>
</dbReference>
<keyword evidence="2" id="KW-0597">Phosphoprotein</keyword>
<evidence type="ECO:0000256" key="11">
    <source>
        <dbReference type="SAM" id="MobiDB-lite"/>
    </source>
</evidence>
<dbReference type="InterPro" id="IPR010071">
    <property type="entry name" value="AA_adenyl_dom"/>
</dbReference>
<feature type="active site" description="Proton donor; for dehydratase activity" evidence="10">
    <location>
        <position position="1155"/>
    </location>
</feature>
<dbReference type="InterPro" id="IPR001227">
    <property type="entry name" value="Ac_transferase_dom_sf"/>
</dbReference>
<dbReference type="InterPro" id="IPR057326">
    <property type="entry name" value="KR_dom"/>
</dbReference>
<dbReference type="SUPFAM" id="SSF53901">
    <property type="entry name" value="Thiolase-like"/>
    <property type="match status" value="1"/>
</dbReference>
<feature type="region of interest" description="Disordered" evidence="11">
    <location>
        <begin position="2475"/>
        <end position="2544"/>
    </location>
</feature>
<dbReference type="Pfam" id="PF00668">
    <property type="entry name" value="Condensation"/>
    <property type="match status" value="1"/>
</dbReference>
<dbReference type="InterPro" id="IPR036736">
    <property type="entry name" value="ACP-like_sf"/>
</dbReference>
<dbReference type="InterPro" id="IPR013968">
    <property type="entry name" value="PKS_KR"/>
</dbReference>
<comment type="caution">
    <text evidence="15">The sequence shown here is derived from an EMBL/GenBank/DDBJ whole genome shotgun (WGS) entry which is preliminary data.</text>
</comment>
<dbReference type="Pfam" id="PF07993">
    <property type="entry name" value="NAD_binding_4"/>
    <property type="match status" value="1"/>
</dbReference>
<dbReference type="Pfam" id="PF14765">
    <property type="entry name" value="PS-DH"/>
    <property type="match status" value="1"/>
</dbReference>
<dbReference type="InterPro" id="IPR000873">
    <property type="entry name" value="AMP-dep_synth/lig_dom"/>
</dbReference>
<evidence type="ECO:0000313" key="15">
    <source>
        <dbReference type="EMBL" id="RFU78915.1"/>
    </source>
</evidence>
<reference evidence="15 16" key="1">
    <citation type="journal article" date="2018" name="PLoS Pathog.">
        <title>Evolution of structural diversity of trichothecenes, a family of toxins produced by plant pathogenic and entomopathogenic fungi.</title>
        <authorList>
            <person name="Proctor R.H."/>
            <person name="McCormick S.P."/>
            <person name="Kim H.S."/>
            <person name="Cardoza R.E."/>
            <person name="Stanley A.M."/>
            <person name="Lindo L."/>
            <person name="Kelly A."/>
            <person name="Brown D.W."/>
            <person name="Lee T."/>
            <person name="Vaughan M.M."/>
            <person name="Alexander N.J."/>
            <person name="Busman M."/>
            <person name="Gutierrez S."/>
        </authorList>
    </citation>
    <scope>NUCLEOTIDE SEQUENCE [LARGE SCALE GENOMIC DNA]</scope>
    <source>
        <strain evidence="15 16">IBT 40837</strain>
    </source>
</reference>
<dbReference type="GO" id="GO:0004315">
    <property type="term" value="F:3-oxoacyl-[acyl-carrier-protein] synthase activity"/>
    <property type="evidence" value="ECO:0007669"/>
    <property type="project" value="InterPro"/>
</dbReference>
<dbReference type="GO" id="GO:0032259">
    <property type="term" value="P:methylation"/>
    <property type="evidence" value="ECO:0007669"/>
    <property type="project" value="UniProtKB-KW"/>
</dbReference>
<dbReference type="InterPro" id="IPR029063">
    <property type="entry name" value="SAM-dependent_MTases_sf"/>
</dbReference>
<dbReference type="Pfam" id="PF21089">
    <property type="entry name" value="PKS_DH_N"/>
    <property type="match status" value="1"/>
</dbReference>
<dbReference type="SMART" id="SM00823">
    <property type="entry name" value="PKS_PP"/>
    <property type="match status" value="2"/>
</dbReference>
<dbReference type="Gene3D" id="3.40.366.10">
    <property type="entry name" value="Malonyl-Coenzyme A Acyl Carrier Protein, domain 2"/>
    <property type="match status" value="1"/>
</dbReference>
<dbReference type="NCBIfam" id="TIGR01733">
    <property type="entry name" value="AA-adenyl-dom"/>
    <property type="match status" value="1"/>
</dbReference>
<dbReference type="SMART" id="SM00826">
    <property type="entry name" value="PKS_DH"/>
    <property type="match status" value="1"/>
</dbReference>
<dbReference type="GO" id="GO:0004312">
    <property type="term" value="F:fatty acid synthase activity"/>
    <property type="evidence" value="ECO:0007669"/>
    <property type="project" value="TreeGrafter"/>
</dbReference>
<feature type="active site" description="Proton acceptor; for dehydratase activity" evidence="10">
    <location>
        <position position="975"/>
    </location>
</feature>
<dbReference type="PANTHER" id="PTHR43775:SF20">
    <property type="entry name" value="HYBRID PKS-NRPS SYNTHETASE APDA"/>
    <property type="match status" value="1"/>
</dbReference>
<dbReference type="OrthoDB" id="416786at2759"/>
<dbReference type="GO" id="GO:0009403">
    <property type="term" value="P:toxin biosynthetic process"/>
    <property type="evidence" value="ECO:0007669"/>
    <property type="project" value="UniProtKB-ARBA"/>
</dbReference>
<accession>A0A395NSI8</accession>
<dbReference type="Proteomes" id="UP000266272">
    <property type="component" value="Unassembled WGS sequence"/>
</dbReference>
<dbReference type="InterPro" id="IPR009081">
    <property type="entry name" value="PP-bd_ACP"/>
</dbReference>
<dbReference type="InterPro" id="IPR045851">
    <property type="entry name" value="AMP-bd_C_sf"/>
</dbReference>
<dbReference type="Gene3D" id="1.10.1200.10">
    <property type="entry name" value="ACP-like"/>
    <property type="match status" value="2"/>
</dbReference>
<dbReference type="PROSITE" id="PS52019">
    <property type="entry name" value="PKS_MFAS_DH"/>
    <property type="match status" value="1"/>
</dbReference>
<evidence type="ECO:0000256" key="8">
    <source>
        <dbReference type="ARBA" id="ARBA00023268"/>
    </source>
</evidence>
<dbReference type="Pfam" id="PF16197">
    <property type="entry name" value="KAsynt_C_assoc"/>
    <property type="match status" value="1"/>
</dbReference>
<dbReference type="InterPro" id="IPR016039">
    <property type="entry name" value="Thiolase-like"/>
</dbReference>
<evidence type="ECO:0000259" key="12">
    <source>
        <dbReference type="PROSITE" id="PS50075"/>
    </source>
</evidence>
<dbReference type="PROSITE" id="PS00455">
    <property type="entry name" value="AMP_BINDING"/>
    <property type="match status" value="1"/>
</dbReference>
<keyword evidence="1" id="KW-0596">Phosphopantetheine</keyword>
<dbReference type="InterPro" id="IPR049551">
    <property type="entry name" value="PKS_DH_C"/>
</dbReference>
<dbReference type="PROSITE" id="PS00012">
    <property type="entry name" value="PHOSPHOPANTETHEINE"/>
    <property type="match status" value="1"/>
</dbReference>
<dbReference type="Gene3D" id="3.40.50.150">
    <property type="entry name" value="Vaccinia Virus protein VP39"/>
    <property type="match status" value="1"/>
</dbReference>
<dbReference type="Pfam" id="PF08242">
    <property type="entry name" value="Methyltransf_12"/>
    <property type="match status" value="1"/>
</dbReference>
<dbReference type="GO" id="GO:0031177">
    <property type="term" value="F:phosphopantetheine binding"/>
    <property type="evidence" value="ECO:0007669"/>
    <property type="project" value="InterPro"/>
</dbReference>
<dbReference type="Pfam" id="PF00698">
    <property type="entry name" value="Acyl_transf_1"/>
    <property type="match status" value="1"/>
</dbReference>
<keyword evidence="3" id="KW-0436">Ligase</keyword>
<feature type="region of interest" description="N-terminal hotdog fold" evidence="10">
    <location>
        <begin position="943"/>
        <end position="1080"/>
    </location>
</feature>
<dbReference type="PROSITE" id="PS52004">
    <property type="entry name" value="KS3_2"/>
    <property type="match status" value="1"/>
</dbReference>
<evidence type="ECO:0000256" key="4">
    <source>
        <dbReference type="ARBA" id="ARBA00022603"/>
    </source>
</evidence>
<dbReference type="Pfam" id="PF00501">
    <property type="entry name" value="AMP-binding"/>
    <property type="match status" value="1"/>
</dbReference>
<dbReference type="Gene3D" id="3.40.50.720">
    <property type="entry name" value="NAD(P)-binding Rossmann-like Domain"/>
    <property type="match status" value="2"/>
</dbReference>
<dbReference type="GO" id="GO:0016491">
    <property type="term" value="F:oxidoreductase activity"/>
    <property type="evidence" value="ECO:0007669"/>
    <property type="project" value="UniProtKB-KW"/>
</dbReference>
<dbReference type="PANTHER" id="PTHR43775">
    <property type="entry name" value="FATTY ACID SYNTHASE"/>
    <property type="match status" value="1"/>
</dbReference>
<dbReference type="PROSITE" id="PS50075">
    <property type="entry name" value="CARRIER"/>
    <property type="match status" value="2"/>
</dbReference>
<dbReference type="GO" id="GO:0006633">
    <property type="term" value="P:fatty acid biosynthetic process"/>
    <property type="evidence" value="ECO:0007669"/>
    <property type="project" value="InterPro"/>
</dbReference>
<dbReference type="Pfam" id="PF23297">
    <property type="entry name" value="ACP_SdgA_C"/>
    <property type="match status" value="1"/>
</dbReference>
<evidence type="ECO:0000256" key="2">
    <source>
        <dbReference type="ARBA" id="ARBA00022553"/>
    </source>
</evidence>
<dbReference type="Gene3D" id="3.40.50.12780">
    <property type="entry name" value="N-terminal domain of ligase-like"/>
    <property type="match status" value="1"/>
</dbReference>
<dbReference type="InterPro" id="IPR050091">
    <property type="entry name" value="PKS_NRPS_Biosynth_Enz"/>
</dbReference>
<keyword evidence="8" id="KW-0511">Multifunctional enzyme</keyword>
<dbReference type="InterPro" id="IPR020845">
    <property type="entry name" value="AMP-binding_CS"/>
</dbReference>
<keyword evidence="6" id="KW-0677">Repeat</keyword>
<dbReference type="Pfam" id="PF00550">
    <property type="entry name" value="PP-binding"/>
    <property type="match status" value="1"/>
</dbReference>
<feature type="region of interest" description="C-terminal hotdog fold" evidence="10">
    <location>
        <begin position="1095"/>
        <end position="1248"/>
    </location>
</feature>
<sequence>MKEPIAIISSACRFPGGSNSPTKLWELLREPRDILEEFNPEVLRLSKFSHQNGEHHGSTDVKGSSYTLSDDCRLFDASFFNISPLEAESMDPQQRILLEIVYEAFESAGYTLQDMQGSLTSVHVGVMNGDYYDLQMRDPETIPTHTATGTARSILSNRVSYTFDLRGPSMTIDTACSSSLVALHQAVQGLRNGDAEMAVVGGANLLLDPIMYIAESNLHMLSPDSRSRMWDKSANGYARGEGFAAVLLKPLSTAIREGDSIECVIRETAVNSDGRTKGITVPSPIAQATLIRQAYMNAGLDPILDRCQYFECHGTGTAAGDPVEAQAIRDAFFPVGGELDFNDNDKLYVGSIKTVIGHLEGCAELAGLLKAMLAIKNRTIPPNLHFRELNPRITPFYDNLHVPTEALPWPERTGMCLRASVNSFGFGGTNAHAILESYEGEVSSAIAPESQYSQFIGPLVFSATSGPSLLATVRTYAELIRSDKSLDLENLAWILQKKRSTLPIKAFFSGATPTRLLSFMDRFVADMALVSPDAVGTRTQTIDATETPGILGVFTGQGAQWLSMGRGLYESSHVFKNTIDHCQVTLSKLPEAPSWSLREQILADKGSSRVSEAAVSQPICTALQIGLVDLLRECGVKIDAVVGHSSGEIAAVYAAGIISREAAMQIAYYRGFYAHLARSTNGQQGSMMAVGISYDDAFEFCRRPQYLGRLTVAASNSPLSVTLSGDSGAISEAKEYFDNAKTFARPLKVDTAYHSHHMQPCAAPYLKSLLACNIEIRPPKPDCIWTSSVRGDADLLEDDGLVALKGQYWIDNLLQMVQFSQAVEHSIWNGGPFNAAIEIGPHPALKGPAEQTLRASYGTVPSYAGLMRRGDDEVEAFSGALGYLWSHLGPAAVNFDGYRRAFDRQAPLQIIKGLPSYSWDHRRSYWRESRLSRNYRLRNDKGHDLLGRRMPDDSEHELRWRNIIRLQELSWIQGHLFQGQVLFPGAGYIAMALQAASYIAGDRSVELYEICDVVMDRAMIIPEGPVGIETLFSVRILDGRTKAATHITNAEFSCYYCSDENSGQLVKCAYGRIICQFDQSNTQYLPSRVLPDPSLVPVDMERFYKSMSQVGQTYQGAFHGIKEGKRALGLASIAASWPEEALNDDSYIIHPAFLDVTLQTLYIAFSSPASSSYWSPYLPVKIDRLSINPHAKYVTQHNRVEMEADSFITTSTSTVMRGDIHVYQKQGSQTMLQVEGLEMRTVSDPQPSDDKYLFSETIWRPDPSFGLSDLDNQNEFVENVSLMEILDRTAVYYYRTFLHDIALHDKKGFTWYHQRMCKAAEAILQSITDGQHPIAQQHWLEDSYDLIMELSKEHESHVHLQIIHAIGKELKELVLGNVQILEIMLADNMLNRFYVEGYNFSMLNDKIGEAMKQIVFKNPQANILEIGAGTGGTTSSIFHAIGQAYLSYTFTDISTGFFSNAEERFRDHSSKMTFQVLDVEKDPASQGFIEHSYDIIIAANVFHATRTLSDTMRHVRGLLKPGGFLLMLEVTGPQMLRTHFIMGALSGWWLGGEDGRLNSPAVTAPRWDNLLRESGFSGVDSICYDTIDETKHSVSFMVSQAIDQQVELLRDPLSEIGNLQREGPILIVGGKTLFTSNVINDILKVLSPLKKHITVAKSLENAVLYDIQPQTSVIFLEDLDKPIFFDITPKRWKLLQELLLSVNKILWVTEGRLSRSPLSNMMIGIGRTLWTELPHLTMQFLDIDMISRSRGICKIIAQSFLRMELLSLPEYQDPNNLWRIEPEIMFDGQRLLLPRILPNEAMNNRYNSASRQIKKIMNLDDAHAEIIQGHGSWSVVEKVETATNARNDGCERVNVEYSFALQLSGGKPLFLSIGPLSKTTRIAAVLSTSSSSVLDIPSGDIAFLNNALPCTPQVLEKIASDFILAVLSQDLPGEGTVIMHEAPKHIIEQIESGTVWKDKHVRFTSTNPLFVAKDWIRLFTKASATANKLAIPSDASCFIGFESSSTIKAQSFLPTGSTIITLAEALENLDLVNNRKILSSVLSNSAFVNMLPVSTPIFTLDKLVSMSLNEIPALYMVDWSSTRSLQITIKPLITRNLFSGQKTYLLVGMTRELGLSLTHWMIQNGARHVALTSRTGSIEDPKWIGKMKELGANVHMFSMDVADMVSVTSTVSKIRETMPPISGVCNAAMVLSDALFVDMDFDTLATTLKPKVDGSRNLDQIFHDTPLDFFVLFSSMASVIGNPGQSNYHAANLFMESLCAQRRSRGLAATAMHIGMVTDVGYVARRGQSMEDHLRKMFFLPLSESDVHQLFAESIAKGSCDIVFGLEQFIDSKDSIRRPPWDGNPRFSHFILQETSANNSSPGQMQDEDYKQRLQGDESEDSLIDMVQTVFATKLESMMQLSPNSVNISVPLIDLGVDSLLAVEIRTWFLKKLGMDVPVLKVLSGDTIAQLCEDATRRFLDVKLKKSQTTDQITQPLPSVMIQSESASEDGTSGTQSSDGLLTDSTDHSIINYDDISSNQGDGNGLAVDSAATRDSNNQSPSLHLESDDVEVHDFGASQQMEHIADMSHAQSRLWVASKYVTDPTTYNVTVVYEIQGNLQITRFKQALSSVMRHHESLKTCFFEDINTGHLLQGVLSSPSYFLRVVKSDDAERLEWEVNLMKGRQWDLEHGRTFGATVISHSPVLSYIIFGYHHIVLDGVSWHLFLKDLDTAYNMKPLLGTSKYVDFAKQQQEAILANKYAPDLQFWEDQHQHAMDPVPLLPITNVVIRKPLSQYVSHVESRMLDQKRVSRIKKASKSLSATSFHFHLAVVQFLFSRFLERDDICIGIADANRLDENFSDTIGFFLNLLPMRFQVDENDTFADLVKQTSRKAMEALAHSRVPFDIILDHLNIARSPAYSPLFQVAVNYRMGALLQTSIGGCQMTLTQVEDAKNPYDISFGITDTASGTCMLELNCQASIYNSDASKLLLDVYIHLVDTFCTNLELQMKNCVLFDQASAERASELGRGPLVTYDWPLTLSARFNQMKETYADEIAIKDGEKEVTYSQLAAYANAISEVITEKGCSPGAHIAVLCEPTIESVASMVAIIQAGCIYVPLDVSLPTARHDAILSDCNPALLITHNATQVACMELISSRRQETHLINISTLKQRDGEMWNNSNANAPAFLLYTSGSTGRPKGVVLSQANFLNHIALKIHELNIGREVVLQQSSLGFDMSIIQVCCAIANGGTLIIAPRKKRGDPIALSELILRESVTFTIATPTEYLMLLRSGEDNLRGCQSWRHACMGGEVVTSQLLRQFRSSQTSLKKLTNCYGPTEITAAATFQDLSQALLDSSLDQSQGLIGKVLPNYFIAVLDSQGRAVPSGVFGEICIGGAGLAIGYLNSPEQTQSKFIYKLKCTANGSESGEENERLYKTGDKGRLLPNGSVEFFGRIDGDSQVKLRGLRIELGEIESVLLEASSGLFTDVVVLVKGNPEILAAYVVLAPGVALDDVKLGSIIAKLPLPQYMLPSVTHILNRLPTNANGKTDRKALSSFKHTSEPEPVPAGERLSLSEGELLILWQKILPITSSPRRLGRDSDFFMHGGNSLLLMKLQGAIRDAMNLSIPINELYQVSTLGKMADHLSSSREEQAVFNDEPIDWDFETAIPENIMSTLQGTRSPNAITQNAHQIVLTGSTGFLGQAILEVLLEEPTVYKVHCIAIPSESDEMSKITSNHHKIICYQGSLLSPALGLSVKETAMLQESATCIIHAGANGHCLNNYSSLRVPNVHSTHFLANLALPRGIPLHFISSNRVILQSGGIELKPQSVSKYLPNTDGAEGFTATKWASERFLERVAEHSGLPVTVHRHCVLTGDKAPNEDAVNGVLRYSALTKVVPLFENFEGFFDFKDVHVVAREIVSAIMRETKDQVAPEHSKSVHFMHYSSGFKVHVSDLRQHLEALYEGEFEQLSMIDWTERVLEAGIDPLITSYLQAMAEKKFVIMFPYMGAI</sequence>
<feature type="domain" description="Carrier" evidence="12">
    <location>
        <begin position="3547"/>
        <end position="3623"/>
    </location>
</feature>
<organism evidence="15 16">
    <name type="scientific">Trichoderma arundinaceum</name>
    <dbReference type="NCBI Taxonomy" id="490622"/>
    <lineage>
        <taxon>Eukaryota</taxon>
        <taxon>Fungi</taxon>
        <taxon>Dikarya</taxon>
        <taxon>Ascomycota</taxon>
        <taxon>Pezizomycotina</taxon>
        <taxon>Sordariomycetes</taxon>
        <taxon>Hypocreomycetidae</taxon>
        <taxon>Hypocreales</taxon>
        <taxon>Hypocreaceae</taxon>
        <taxon>Trichoderma</taxon>
    </lineage>
</organism>
<evidence type="ECO:0000256" key="1">
    <source>
        <dbReference type="ARBA" id="ARBA00022450"/>
    </source>
</evidence>
<evidence type="ECO:0000256" key="6">
    <source>
        <dbReference type="ARBA" id="ARBA00022737"/>
    </source>
</evidence>
<evidence type="ECO:0000256" key="10">
    <source>
        <dbReference type="PROSITE-ProRule" id="PRU01363"/>
    </source>
</evidence>
<evidence type="ECO:0000256" key="7">
    <source>
        <dbReference type="ARBA" id="ARBA00023002"/>
    </source>
</evidence>
<dbReference type="CDD" id="cd02440">
    <property type="entry name" value="AdoMet_MTases"/>
    <property type="match status" value="1"/>
</dbReference>
<dbReference type="GO" id="GO:0008168">
    <property type="term" value="F:methyltransferase activity"/>
    <property type="evidence" value="ECO:0007669"/>
    <property type="project" value="UniProtKB-KW"/>
</dbReference>
<dbReference type="InterPro" id="IPR014043">
    <property type="entry name" value="Acyl_transferase_dom"/>
</dbReference>
<dbReference type="InterPro" id="IPR014030">
    <property type="entry name" value="Ketoacyl_synth_N"/>
</dbReference>
<dbReference type="STRING" id="490622.A0A395NSI8"/>
<dbReference type="InterPro" id="IPR032821">
    <property type="entry name" value="PKS_assoc"/>
</dbReference>
<comment type="similarity">
    <text evidence="9">In the C-terminal section; belongs to the NRP synthetase family.</text>
</comment>
<feature type="domain" description="Carrier" evidence="12">
    <location>
        <begin position="2381"/>
        <end position="2459"/>
    </location>
</feature>
<dbReference type="SUPFAM" id="SSF52151">
    <property type="entry name" value="FabD/lysophospholipase-like"/>
    <property type="match status" value="1"/>
</dbReference>
<dbReference type="Pfam" id="PF08659">
    <property type="entry name" value="KR"/>
    <property type="match status" value="1"/>
</dbReference>
<dbReference type="Gene3D" id="3.10.129.110">
    <property type="entry name" value="Polyketide synthase dehydratase"/>
    <property type="match status" value="1"/>
</dbReference>
<dbReference type="SUPFAM" id="SSF56801">
    <property type="entry name" value="Acetyl-CoA synthetase-like"/>
    <property type="match status" value="1"/>
</dbReference>
<dbReference type="Pfam" id="PF00109">
    <property type="entry name" value="ketoacyl-synt"/>
    <property type="match status" value="1"/>
</dbReference>
<keyword evidence="5" id="KW-0808">Transferase</keyword>
<dbReference type="SUPFAM" id="SSF47336">
    <property type="entry name" value="ACP-like"/>
    <property type="match status" value="2"/>
</dbReference>
<dbReference type="InterPro" id="IPR049900">
    <property type="entry name" value="PKS_mFAS_DH"/>
</dbReference>
<dbReference type="SUPFAM" id="SSF53335">
    <property type="entry name" value="S-adenosyl-L-methionine-dependent methyltransferases"/>
    <property type="match status" value="1"/>
</dbReference>
<dbReference type="Gene3D" id="3.30.559.10">
    <property type="entry name" value="Chloramphenicol acetyltransferase-like domain"/>
    <property type="match status" value="1"/>
</dbReference>
<evidence type="ECO:0000256" key="9">
    <source>
        <dbReference type="ARBA" id="ARBA00029443"/>
    </source>
</evidence>
<gene>
    <name evidence="15" type="ORF">TARUN_3311</name>
</gene>
<dbReference type="GO" id="GO:0016874">
    <property type="term" value="F:ligase activity"/>
    <property type="evidence" value="ECO:0007669"/>
    <property type="project" value="UniProtKB-KW"/>
</dbReference>
<dbReference type="Pfam" id="PF02801">
    <property type="entry name" value="Ketoacyl-synt_C"/>
    <property type="match status" value="1"/>
</dbReference>
<dbReference type="InterPro" id="IPR042104">
    <property type="entry name" value="PKS_dehydratase_sf"/>
</dbReference>
<dbReference type="CDD" id="cd00833">
    <property type="entry name" value="PKS"/>
    <property type="match status" value="1"/>
</dbReference>
<dbReference type="CDD" id="cd19532">
    <property type="entry name" value="C_PKS-NRPS"/>
    <property type="match status" value="1"/>
</dbReference>
<dbReference type="InterPro" id="IPR014031">
    <property type="entry name" value="Ketoacyl_synth_C"/>
</dbReference>
<dbReference type="Gene3D" id="3.30.559.30">
    <property type="entry name" value="Nonribosomal peptide synthetase, condensation domain"/>
    <property type="match status" value="1"/>
</dbReference>
<dbReference type="InterPro" id="IPR016036">
    <property type="entry name" value="Malonyl_transacylase_ACP-bd"/>
</dbReference>
<dbReference type="InterPro" id="IPR006162">
    <property type="entry name" value="Ppantetheine_attach_site"/>
</dbReference>
<dbReference type="SMART" id="SM00825">
    <property type="entry name" value="PKS_KS"/>
    <property type="match status" value="1"/>
</dbReference>
<keyword evidence="16" id="KW-1185">Reference proteome</keyword>
<evidence type="ECO:0000256" key="5">
    <source>
        <dbReference type="ARBA" id="ARBA00022679"/>
    </source>
</evidence>
<dbReference type="SMART" id="SM00822">
    <property type="entry name" value="PKS_KR"/>
    <property type="match status" value="1"/>
</dbReference>
<dbReference type="Gene3D" id="3.30.300.30">
    <property type="match status" value="1"/>
</dbReference>
<dbReference type="InterPro" id="IPR001242">
    <property type="entry name" value="Condensation_dom"/>
</dbReference>
<dbReference type="InterPro" id="IPR013120">
    <property type="entry name" value="FAR_NAD-bd"/>
</dbReference>
<dbReference type="SUPFAM" id="SSF55048">
    <property type="entry name" value="Probable ACP-binding domain of malonyl-CoA ACP transacylase"/>
    <property type="match status" value="1"/>
</dbReference>
<feature type="domain" description="Ketosynthase family 3 (KS3)" evidence="13">
    <location>
        <begin position="2"/>
        <end position="437"/>
    </location>
</feature>
<proteinExistence type="inferred from homology"/>
<evidence type="ECO:0000313" key="16">
    <source>
        <dbReference type="Proteomes" id="UP000266272"/>
    </source>
</evidence>
<dbReference type="SMART" id="SM00827">
    <property type="entry name" value="PKS_AT"/>
    <property type="match status" value="1"/>
</dbReference>
<dbReference type="SUPFAM" id="SSF51735">
    <property type="entry name" value="NAD(P)-binding Rossmann-fold domains"/>
    <property type="match status" value="2"/>
</dbReference>
<feature type="compositionally biased region" description="Polar residues" evidence="11">
    <location>
        <begin position="2475"/>
        <end position="2504"/>
    </location>
</feature>
<dbReference type="InterPro" id="IPR049552">
    <property type="entry name" value="PKS_DH_N"/>
</dbReference>
<dbReference type="InterPro" id="IPR018201">
    <property type="entry name" value="Ketoacyl_synth_AS"/>
</dbReference>
<evidence type="ECO:0000259" key="13">
    <source>
        <dbReference type="PROSITE" id="PS52004"/>
    </source>
</evidence>
<dbReference type="InterPro" id="IPR020841">
    <property type="entry name" value="PKS_Beta-ketoAc_synthase_dom"/>
</dbReference>
<dbReference type="InterPro" id="IPR016035">
    <property type="entry name" value="Acyl_Trfase/lysoPLipase"/>
</dbReference>
<dbReference type="Gene3D" id="3.40.47.10">
    <property type="match status" value="1"/>
</dbReference>
<dbReference type="InterPro" id="IPR020807">
    <property type="entry name" value="PKS_DH"/>
</dbReference>
<evidence type="ECO:0000259" key="14">
    <source>
        <dbReference type="PROSITE" id="PS52019"/>
    </source>
</evidence>